<evidence type="ECO:0000256" key="1">
    <source>
        <dbReference type="SAM" id="MobiDB-lite"/>
    </source>
</evidence>
<sequence>MGMAAASVMPITPGDEFRRFRAGSTSRQNLRTGRRRAHRRQEKPAPRA</sequence>
<dbReference type="AlphaFoldDB" id="A0A0C4YQZ5"/>
<protein>
    <submittedName>
        <fullName evidence="2">Uncharacterized protein</fullName>
    </submittedName>
</protein>
<feature type="compositionally biased region" description="Basic residues" evidence="1">
    <location>
        <begin position="32"/>
        <end position="41"/>
    </location>
</feature>
<dbReference type="EMBL" id="CP010537">
    <property type="protein sequence ID" value="AJG24429.1"/>
    <property type="molecule type" value="Genomic_DNA"/>
</dbReference>
<reference evidence="2 3" key="1">
    <citation type="journal article" date="2015" name="Genome Announc.">
        <title>Complete Genome Sequence of Cupriavidus basilensis 4G11, Isolated from the Oak Ridge Field Research Center Site.</title>
        <authorList>
            <person name="Ray J."/>
            <person name="Waters R.J."/>
            <person name="Skerker J.M."/>
            <person name="Kuehl J.V."/>
            <person name="Price M.N."/>
            <person name="Huang J."/>
            <person name="Chakraborty R."/>
            <person name="Arkin A.P."/>
            <person name="Deutschbauer A."/>
        </authorList>
    </citation>
    <scope>NUCLEOTIDE SEQUENCE [LARGE SCALE GENOMIC DNA]</scope>
    <source>
        <strain evidence="2">4G11</strain>
    </source>
</reference>
<feature type="region of interest" description="Disordered" evidence="1">
    <location>
        <begin position="1"/>
        <end position="48"/>
    </location>
</feature>
<organism evidence="2 3">
    <name type="scientific">Cupriavidus basilensis</name>
    <dbReference type="NCBI Taxonomy" id="68895"/>
    <lineage>
        <taxon>Bacteria</taxon>
        <taxon>Pseudomonadati</taxon>
        <taxon>Pseudomonadota</taxon>
        <taxon>Betaproteobacteria</taxon>
        <taxon>Burkholderiales</taxon>
        <taxon>Burkholderiaceae</taxon>
        <taxon>Cupriavidus</taxon>
    </lineage>
</organism>
<gene>
    <name evidence="2" type="ORF">RR42_s2848</name>
</gene>
<evidence type="ECO:0000313" key="2">
    <source>
        <dbReference type="EMBL" id="AJG24429.1"/>
    </source>
</evidence>
<name>A0A0C4YQZ5_9BURK</name>
<evidence type="ECO:0000313" key="3">
    <source>
        <dbReference type="Proteomes" id="UP000031843"/>
    </source>
</evidence>
<proteinExistence type="predicted"/>
<dbReference type="KEGG" id="cbw:RR42_s2848"/>
<accession>A0A0C4YQZ5</accession>
<dbReference type="Proteomes" id="UP000031843">
    <property type="component" value="Chromosome secondary"/>
</dbReference>
<keyword evidence="3" id="KW-1185">Reference proteome</keyword>